<dbReference type="EMBL" id="QREG01000004">
    <property type="protein sequence ID" value="REE01191.1"/>
    <property type="molecule type" value="Genomic_DNA"/>
</dbReference>
<feature type="domain" description="Activator of Hsp90 ATPase homologue 1/2-like C-terminal" evidence="2">
    <location>
        <begin position="12"/>
        <end position="118"/>
    </location>
</feature>
<dbReference type="Proteomes" id="UP000256779">
    <property type="component" value="Unassembled WGS sequence"/>
</dbReference>
<evidence type="ECO:0000259" key="2">
    <source>
        <dbReference type="Pfam" id="PF08327"/>
    </source>
</evidence>
<dbReference type="OrthoDB" id="1445093at2"/>
<proteinExistence type="inferred from homology"/>
<dbReference type="AlphaFoldDB" id="A0A3D9L7U0"/>
<protein>
    <submittedName>
        <fullName evidence="3">Activator of Hsp90 ATPase-like protein</fullName>
    </submittedName>
</protein>
<evidence type="ECO:0000313" key="3">
    <source>
        <dbReference type="EMBL" id="REE01191.1"/>
    </source>
</evidence>
<dbReference type="SUPFAM" id="SSF55961">
    <property type="entry name" value="Bet v1-like"/>
    <property type="match status" value="1"/>
</dbReference>
<dbReference type="InterPro" id="IPR023393">
    <property type="entry name" value="START-like_dom_sf"/>
</dbReference>
<reference evidence="3 4" key="1">
    <citation type="submission" date="2018-07" db="EMBL/GenBank/DDBJ databases">
        <title>Genomic Encyclopedia of Type Strains, Phase IV (KMG-IV): sequencing the most valuable type-strain genomes for metagenomic binning, comparative biology and taxonomic classification.</title>
        <authorList>
            <person name="Goeker M."/>
        </authorList>
    </citation>
    <scope>NUCLEOTIDE SEQUENCE [LARGE SCALE GENOMIC DNA]</scope>
    <source>
        <strain evidence="3 4">DSM 4134</strain>
    </source>
</reference>
<accession>A0A3D9L7U0</accession>
<dbReference type="RefSeq" id="WP_115867271.1">
    <property type="nucleotide sequence ID" value="NZ_QREG01000004.1"/>
</dbReference>
<comment type="caution">
    <text evidence="3">The sequence shown here is derived from an EMBL/GenBank/DDBJ whole genome shotgun (WGS) entry which is preliminary data.</text>
</comment>
<sequence>MPDFKKYFIIPAEPEEVYAGLTFKPTIELWTGSPAVFTPEAGTEFSLWDESIEGKNLEFEQGKMIRQQWYFGEASEDSIVTLKLHPHKKGTSLEVQHTNIPEEAYEDIVDGWHNVYMRDLIQFYTE</sequence>
<evidence type="ECO:0000256" key="1">
    <source>
        <dbReference type="ARBA" id="ARBA00006817"/>
    </source>
</evidence>
<dbReference type="InterPro" id="IPR013538">
    <property type="entry name" value="ASHA1/2-like_C"/>
</dbReference>
<comment type="similarity">
    <text evidence="1">Belongs to the AHA1 family.</text>
</comment>
<dbReference type="Pfam" id="PF08327">
    <property type="entry name" value="AHSA1"/>
    <property type="match status" value="1"/>
</dbReference>
<gene>
    <name evidence="3" type="ORF">C7460_104211</name>
</gene>
<name>A0A3D9L7U0_MARFU</name>
<organism evidence="3 4">
    <name type="scientific">Marinoscillum furvescens DSM 4134</name>
    <dbReference type="NCBI Taxonomy" id="1122208"/>
    <lineage>
        <taxon>Bacteria</taxon>
        <taxon>Pseudomonadati</taxon>
        <taxon>Bacteroidota</taxon>
        <taxon>Cytophagia</taxon>
        <taxon>Cytophagales</taxon>
        <taxon>Reichenbachiellaceae</taxon>
        <taxon>Marinoscillum</taxon>
    </lineage>
</organism>
<dbReference type="Gene3D" id="3.30.530.20">
    <property type="match status" value="1"/>
</dbReference>
<keyword evidence="4" id="KW-1185">Reference proteome</keyword>
<evidence type="ECO:0000313" key="4">
    <source>
        <dbReference type="Proteomes" id="UP000256779"/>
    </source>
</evidence>